<dbReference type="Gene3D" id="3.90.1640.30">
    <property type="match status" value="1"/>
</dbReference>
<dbReference type="Gene3D" id="3.10.310.30">
    <property type="match status" value="1"/>
</dbReference>
<dbReference type="Proteomes" id="UP000183639">
    <property type="component" value="Unassembled WGS sequence"/>
</dbReference>
<dbReference type="SUPFAM" id="SSF64182">
    <property type="entry name" value="DHH phosphoesterases"/>
    <property type="match status" value="1"/>
</dbReference>
<evidence type="ECO:0000259" key="9">
    <source>
        <dbReference type="Pfam" id="PF17768"/>
    </source>
</evidence>
<dbReference type="GO" id="GO:0003676">
    <property type="term" value="F:nucleic acid binding"/>
    <property type="evidence" value="ECO:0007669"/>
    <property type="project" value="InterPro"/>
</dbReference>
<feature type="domain" description="DHHA1" evidence="8">
    <location>
        <begin position="345"/>
        <end position="437"/>
    </location>
</feature>
<evidence type="ECO:0000256" key="5">
    <source>
        <dbReference type="ARBA" id="ARBA00022839"/>
    </source>
</evidence>
<sequence length="656" mass="72324">MLKEWKLYDTVPESAAFARQLGITEMAAGILWHRGLTDIDSAERFLHPEKQPFHDPFLLKDMDKAVARIKQAIEGEERIMVYGDYDVDGMSATSLLVHNLKALGAKVSFHIPDRVKEGYGFNLPALQQIAAKGVTLLVSVDCGIASVDDVAAMKGKLDIIVTDHHLPGDTLPDALAVVNPHRADCAYPDKELCGAGVAFKLCQALWRELEDEDYAQDLELVALGTVADIVPLTGENRRIVKEGLAAMQDSAFAGVRALVRVAGIQDKAINAGHVGFQLAPRLNAAGRIGSGEKGVRLLLAENKEEAENLAMELDMLNSQRQAIEQEILKLAEDQLAGKDPANLPAIVVAGENWNPGVIGIVASRLVDRYYKPAIVLSIQEDGVCKGSCRSIEGLHMYEALKKCSSHIIQFGGHAQAAGLSVAQPELDAFREAFEQVAAATLSEDDYIPKVKVEFELAPEDITFELVDELALFEPYGMGNPKPLFGCRGIRAMGAAAIGSQKQHLRFQVGRTSAPINALYWNKSEYAGIVNAEAIDMVYSPAVNEWQGRRSLQCMVDTLGPADGEKVFPEREQLVEIYRFLYAIQQQEESIPYTAAELTLSFCQRGHHISLYTMSTGLRIFQELGLLRLDLEENRYYLPKATGRMELEHSPTYRRHR</sequence>
<dbReference type="OrthoDB" id="9809852at2"/>
<feature type="domain" description="RecJ OB" evidence="9">
    <location>
        <begin position="453"/>
        <end position="556"/>
    </location>
</feature>
<gene>
    <name evidence="10" type="ORF">SAMN04487861_11190</name>
</gene>
<dbReference type="InterPro" id="IPR051673">
    <property type="entry name" value="SSDNA_exonuclease_RecJ"/>
</dbReference>
<keyword evidence="5 10" id="KW-0269">Exonuclease</keyword>
<feature type="coiled-coil region" evidence="6">
    <location>
        <begin position="299"/>
        <end position="333"/>
    </location>
</feature>
<evidence type="ECO:0000256" key="3">
    <source>
        <dbReference type="ARBA" id="ARBA00022722"/>
    </source>
</evidence>
<keyword evidence="3" id="KW-0540">Nuclease</keyword>
<dbReference type="PANTHER" id="PTHR30255">
    <property type="entry name" value="SINGLE-STRANDED-DNA-SPECIFIC EXONUCLEASE RECJ"/>
    <property type="match status" value="1"/>
</dbReference>
<organism evidence="10 11">
    <name type="scientific">Selenomonas ruminantium</name>
    <dbReference type="NCBI Taxonomy" id="971"/>
    <lineage>
        <taxon>Bacteria</taxon>
        <taxon>Bacillati</taxon>
        <taxon>Bacillota</taxon>
        <taxon>Negativicutes</taxon>
        <taxon>Selenomonadales</taxon>
        <taxon>Selenomonadaceae</taxon>
        <taxon>Selenomonas</taxon>
    </lineage>
</organism>
<dbReference type="Pfam" id="PF17768">
    <property type="entry name" value="RecJ_OB"/>
    <property type="match status" value="1"/>
</dbReference>
<evidence type="ECO:0000259" key="8">
    <source>
        <dbReference type="Pfam" id="PF02272"/>
    </source>
</evidence>
<dbReference type="EMBL" id="FOQK01000011">
    <property type="protein sequence ID" value="SFI02022.1"/>
    <property type="molecule type" value="Genomic_DNA"/>
</dbReference>
<comment type="similarity">
    <text evidence="1">Belongs to the RecJ family.</text>
</comment>
<reference evidence="10 11" key="1">
    <citation type="submission" date="2016-10" db="EMBL/GenBank/DDBJ databases">
        <authorList>
            <person name="de Groot N.N."/>
        </authorList>
    </citation>
    <scope>NUCLEOTIDE SEQUENCE [LARGE SCALE GENOMIC DNA]</scope>
    <source>
        <strain evidence="10 11">Z108</strain>
    </source>
</reference>
<evidence type="ECO:0000313" key="10">
    <source>
        <dbReference type="EMBL" id="SFI02022.1"/>
    </source>
</evidence>
<dbReference type="AlphaFoldDB" id="A0A1I3ESU8"/>
<dbReference type="InterPro" id="IPR004610">
    <property type="entry name" value="RecJ"/>
</dbReference>
<accession>A0A1I3ESU8</accession>
<evidence type="ECO:0000259" key="7">
    <source>
        <dbReference type="Pfam" id="PF01368"/>
    </source>
</evidence>
<dbReference type="GO" id="GO:0006281">
    <property type="term" value="P:DNA repair"/>
    <property type="evidence" value="ECO:0007669"/>
    <property type="project" value="InterPro"/>
</dbReference>
<dbReference type="Pfam" id="PF01368">
    <property type="entry name" value="DHH"/>
    <property type="match status" value="1"/>
</dbReference>
<protein>
    <recommendedName>
        <fullName evidence="2">Single-stranded-DNA-specific exonuclease RecJ</fullName>
    </recommendedName>
</protein>
<dbReference type="NCBIfam" id="TIGR00644">
    <property type="entry name" value="recJ"/>
    <property type="match status" value="1"/>
</dbReference>
<dbReference type="InterPro" id="IPR041122">
    <property type="entry name" value="RecJ_OB"/>
</dbReference>
<keyword evidence="6" id="KW-0175">Coiled coil</keyword>
<evidence type="ECO:0000256" key="6">
    <source>
        <dbReference type="SAM" id="Coils"/>
    </source>
</evidence>
<evidence type="ECO:0000313" key="11">
    <source>
        <dbReference type="Proteomes" id="UP000183639"/>
    </source>
</evidence>
<feature type="domain" description="DDH" evidence="7">
    <location>
        <begin position="78"/>
        <end position="225"/>
    </location>
</feature>
<dbReference type="RefSeq" id="WP_075443486.1">
    <property type="nucleotide sequence ID" value="NZ_FOQK01000011.1"/>
</dbReference>
<dbReference type="GO" id="GO:0006310">
    <property type="term" value="P:DNA recombination"/>
    <property type="evidence" value="ECO:0007669"/>
    <property type="project" value="InterPro"/>
</dbReference>
<dbReference type="GO" id="GO:0008409">
    <property type="term" value="F:5'-3' exonuclease activity"/>
    <property type="evidence" value="ECO:0007669"/>
    <property type="project" value="InterPro"/>
</dbReference>
<dbReference type="PANTHER" id="PTHR30255:SF2">
    <property type="entry name" value="SINGLE-STRANDED-DNA-SPECIFIC EXONUCLEASE RECJ"/>
    <property type="match status" value="1"/>
</dbReference>
<evidence type="ECO:0000256" key="1">
    <source>
        <dbReference type="ARBA" id="ARBA00005915"/>
    </source>
</evidence>
<dbReference type="Pfam" id="PF02272">
    <property type="entry name" value="DHHA1"/>
    <property type="match status" value="1"/>
</dbReference>
<dbReference type="InterPro" id="IPR038763">
    <property type="entry name" value="DHH_sf"/>
</dbReference>
<evidence type="ECO:0000256" key="2">
    <source>
        <dbReference type="ARBA" id="ARBA00019841"/>
    </source>
</evidence>
<proteinExistence type="inferred from homology"/>
<keyword evidence="4" id="KW-0378">Hydrolase</keyword>
<name>A0A1I3ESU8_SELRU</name>
<dbReference type="InterPro" id="IPR001667">
    <property type="entry name" value="DDH_dom"/>
</dbReference>
<dbReference type="InterPro" id="IPR003156">
    <property type="entry name" value="DHHA1_dom"/>
</dbReference>
<evidence type="ECO:0000256" key="4">
    <source>
        <dbReference type="ARBA" id="ARBA00022801"/>
    </source>
</evidence>